<reference evidence="2 3" key="2">
    <citation type="submission" date="2020-03" db="EMBL/GenBank/DDBJ databases">
        <authorList>
            <person name="Ichikawa N."/>
            <person name="Kimura A."/>
            <person name="Kitahashi Y."/>
            <person name="Uohara A."/>
        </authorList>
    </citation>
    <scope>NUCLEOTIDE SEQUENCE [LARGE SCALE GENOMIC DNA]</scope>
    <source>
        <strain evidence="2 3">NBRC 108639</strain>
    </source>
</reference>
<accession>A0A6V8JW39</accession>
<name>A0A6V8JW39_9ACTN</name>
<reference evidence="2 3" key="1">
    <citation type="submission" date="2020-03" db="EMBL/GenBank/DDBJ databases">
        <title>Whole genome shotgun sequence of Phytohabitans houttuyneae NBRC 108639.</title>
        <authorList>
            <person name="Komaki H."/>
            <person name="Tamura T."/>
        </authorList>
    </citation>
    <scope>NUCLEOTIDE SEQUENCE [LARGE SCALE GENOMIC DNA]</scope>
    <source>
        <strain evidence="2 3">NBRC 108639</strain>
    </source>
</reference>
<protein>
    <submittedName>
        <fullName evidence="2">Uncharacterized protein</fullName>
    </submittedName>
</protein>
<evidence type="ECO:0000313" key="2">
    <source>
        <dbReference type="EMBL" id="GFJ76842.1"/>
    </source>
</evidence>
<dbReference type="EMBL" id="BLPF01000001">
    <property type="protein sequence ID" value="GFJ76842.1"/>
    <property type="molecule type" value="Genomic_DNA"/>
</dbReference>
<keyword evidence="3" id="KW-1185">Reference proteome</keyword>
<evidence type="ECO:0000256" key="1">
    <source>
        <dbReference type="SAM" id="MobiDB-lite"/>
    </source>
</evidence>
<gene>
    <name evidence="2" type="ORF">Phou_010220</name>
</gene>
<evidence type="ECO:0000313" key="3">
    <source>
        <dbReference type="Proteomes" id="UP000482800"/>
    </source>
</evidence>
<organism evidence="2 3">
    <name type="scientific">Phytohabitans houttuyneae</name>
    <dbReference type="NCBI Taxonomy" id="1076126"/>
    <lineage>
        <taxon>Bacteria</taxon>
        <taxon>Bacillati</taxon>
        <taxon>Actinomycetota</taxon>
        <taxon>Actinomycetes</taxon>
        <taxon>Micromonosporales</taxon>
        <taxon>Micromonosporaceae</taxon>
    </lineage>
</organism>
<comment type="caution">
    <text evidence="2">The sequence shown here is derived from an EMBL/GenBank/DDBJ whole genome shotgun (WGS) entry which is preliminary data.</text>
</comment>
<feature type="region of interest" description="Disordered" evidence="1">
    <location>
        <begin position="54"/>
        <end position="75"/>
    </location>
</feature>
<sequence>MIGCMTAVATESGTRLIRTSERHAKVREAASALAVPRRGGWSKSAVRTSSTAGSAGLTAAVTPALRPIRPGTRPR</sequence>
<dbReference type="AlphaFoldDB" id="A0A6V8JW39"/>
<dbReference type="Proteomes" id="UP000482800">
    <property type="component" value="Unassembled WGS sequence"/>
</dbReference>
<proteinExistence type="predicted"/>